<proteinExistence type="predicted"/>
<dbReference type="EMBL" id="AZST01001481">
    <property type="protein sequence ID" value="KEP45807.1"/>
    <property type="molecule type" value="Genomic_DNA"/>
</dbReference>
<comment type="caution">
    <text evidence="1">The sequence shown here is derived from an EMBL/GenBank/DDBJ whole genome shotgun (WGS) entry which is preliminary data.</text>
</comment>
<dbReference type="OrthoDB" id="3268424at2759"/>
<accession>A0A074S6Z3</accession>
<evidence type="ECO:0000313" key="1">
    <source>
        <dbReference type="EMBL" id="KEP45807.1"/>
    </source>
</evidence>
<gene>
    <name evidence="1" type="ORF">V565_239770</name>
</gene>
<reference evidence="1 2" key="1">
    <citation type="submission" date="2013-12" db="EMBL/GenBank/DDBJ databases">
        <authorList>
            <person name="Cubeta M."/>
            <person name="Pakala S."/>
            <person name="Fedorova N."/>
            <person name="Thomas E."/>
            <person name="Dean R."/>
            <person name="Jabaji S."/>
            <person name="Neate S."/>
            <person name="Toda T."/>
            <person name="Tavantzis S."/>
            <person name="Vilgalys R."/>
            <person name="Bharathan N."/>
            <person name="Pakala S."/>
            <person name="Losada L.S."/>
            <person name="Zafar N."/>
            <person name="Nierman W."/>
        </authorList>
    </citation>
    <scope>NUCLEOTIDE SEQUENCE [LARGE SCALE GENOMIC DNA]</scope>
    <source>
        <strain evidence="1 2">123E</strain>
    </source>
</reference>
<sequence length="146" mass="16996">MSELRLFERLTLLFSETQVPLIHQVVPALLKLRDRLQLVIKKPAPGLHPLLQVAAYASLKVFDKYMRLFKDASIYWVTIVMCPHYKLEWFRMHGYSELGSKPSLKTYQTISQNTKTLSRSANLVSLLLLFYSTQCLIVSRRRLAVR</sequence>
<protein>
    <submittedName>
        <fullName evidence="1">Uncharacterized protein</fullName>
    </submittedName>
</protein>
<dbReference type="AlphaFoldDB" id="A0A074S6Z3"/>
<organism evidence="1 2">
    <name type="scientific">Rhizoctonia solani 123E</name>
    <dbReference type="NCBI Taxonomy" id="1423351"/>
    <lineage>
        <taxon>Eukaryota</taxon>
        <taxon>Fungi</taxon>
        <taxon>Dikarya</taxon>
        <taxon>Basidiomycota</taxon>
        <taxon>Agaricomycotina</taxon>
        <taxon>Agaricomycetes</taxon>
        <taxon>Cantharellales</taxon>
        <taxon>Ceratobasidiaceae</taxon>
        <taxon>Rhizoctonia</taxon>
    </lineage>
</organism>
<name>A0A074S6Z3_9AGAM</name>
<keyword evidence="2" id="KW-1185">Reference proteome</keyword>
<dbReference type="HOGENOM" id="CLU_1778513_0_0_1"/>
<dbReference type="Proteomes" id="UP000027456">
    <property type="component" value="Unassembled WGS sequence"/>
</dbReference>
<evidence type="ECO:0000313" key="2">
    <source>
        <dbReference type="Proteomes" id="UP000027456"/>
    </source>
</evidence>